<comment type="caution">
    <text evidence="1">The sequence shown here is derived from an EMBL/GenBank/DDBJ whole genome shotgun (WGS) entry which is preliminary data.</text>
</comment>
<name>A0ABS4G8A0_9CLOT</name>
<dbReference type="RefSeq" id="WP_209460806.1">
    <property type="nucleotide sequence ID" value="NZ_JAGGKC010000035.1"/>
</dbReference>
<gene>
    <name evidence="1" type="ORF">J2Z34_003157</name>
    <name evidence="2" type="ORF">J2Z34_003361</name>
</gene>
<evidence type="ECO:0000313" key="2">
    <source>
        <dbReference type="EMBL" id="MBP1920844.1"/>
    </source>
</evidence>
<accession>A0ABS4G8A0</accession>
<dbReference type="Proteomes" id="UP001519271">
    <property type="component" value="Unassembled WGS sequence"/>
</dbReference>
<reference evidence="1 3" key="1">
    <citation type="submission" date="2021-03" db="EMBL/GenBank/DDBJ databases">
        <title>Genomic Encyclopedia of Type Strains, Phase IV (KMG-IV): sequencing the most valuable type-strain genomes for metagenomic binning, comparative biology and taxonomic classification.</title>
        <authorList>
            <person name="Goeker M."/>
        </authorList>
    </citation>
    <scope>NUCLEOTIDE SEQUENCE [LARGE SCALE GENOMIC DNA]</scope>
    <source>
        <strain evidence="1 3">DSM 6139</strain>
    </source>
</reference>
<dbReference type="EMBL" id="JAGGKC010000035">
    <property type="protein sequence ID" value="MBP1920642.1"/>
    <property type="molecule type" value="Genomic_DNA"/>
</dbReference>
<protein>
    <submittedName>
        <fullName evidence="1">Uncharacterized protein</fullName>
    </submittedName>
</protein>
<keyword evidence="3" id="KW-1185">Reference proteome</keyword>
<proteinExistence type="predicted"/>
<evidence type="ECO:0000313" key="1">
    <source>
        <dbReference type="EMBL" id="MBP1920642.1"/>
    </source>
</evidence>
<sequence length="57" mass="6582">MVVVECGCGKKQVLHDYRITMDDCVTFREYSGKCKCGEKLSMTDVNLKDLEKSRYLN</sequence>
<organism evidence="1 3">
    <name type="scientific">Youngiibacter multivorans</name>
    <dbReference type="NCBI Taxonomy" id="937251"/>
    <lineage>
        <taxon>Bacteria</taxon>
        <taxon>Bacillati</taxon>
        <taxon>Bacillota</taxon>
        <taxon>Clostridia</taxon>
        <taxon>Eubacteriales</taxon>
        <taxon>Clostridiaceae</taxon>
        <taxon>Youngiibacter</taxon>
    </lineage>
</organism>
<dbReference type="EMBL" id="JAGGKC010000044">
    <property type="protein sequence ID" value="MBP1920844.1"/>
    <property type="molecule type" value="Genomic_DNA"/>
</dbReference>
<evidence type="ECO:0000313" key="3">
    <source>
        <dbReference type="Proteomes" id="UP001519271"/>
    </source>
</evidence>